<keyword evidence="4" id="KW-1185">Reference proteome</keyword>
<organism evidence="3 4">
    <name type="scientific">Xanthomonas hyacinthi</name>
    <dbReference type="NCBI Taxonomy" id="56455"/>
    <lineage>
        <taxon>Bacteria</taxon>
        <taxon>Pseudomonadati</taxon>
        <taxon>Pseudomonadota</taxon>
        <taxon>Gammaproteobacteria</taxon>
        <taxon>Lysobacterales</taxon>
        <taxon>Lysobacteraceae</taxon>
        <taxon>Xanthomonas</taxon>
    </lineage>
</organism>
<dbReference type="SUPFAM" id="SSF63829">
    <property type="entry name" value="Calcium-dependent phosphotriesterase"/>
    <property type="match status" value="1"/>
</dbReference>
<evidence type="ECO:0000313" key="4">
    <source>
        <dbReference type="Proteomes" id="UP000238261"/>
    </source>
</evidence>
<name>A0A2S7F1S1_9XANT</name>
<sequence length="347" mass="37371">MTLIRTAPRPNPLKGWQVDPAAIAYTGEGLQRPECILAMPDGTLFSADARGGVMRIAQDGSQSLIAQQADAHFDLSSDAAASLLTGTLPNGLALAANGSFLIANFGTDRLEKMSPDGATEVLLAELDGTPLGKVNFVLRDSRNRLWITISTRLNPWSEAIRTGLTDGYIVLVDERGARVVADGFAFTNEVRLDAREEWLYVAETTGKRISRLRVLPDGSLIDREIFGPSDLGRGLIDGITFDSYGNLWGTMFLADRLIALTPEGDLLELMDDGNAQATDRFEAEFATGRSVSFDILAQCGGKIAPWLASVTFGGPDLKTAYLGSLKGSRIALFQSPVAGLPMIHWQP</sequence>
<keyword evidence="1" id="KW-0378">Hydrolase</keyword>
<accession>A0A2S7F1S1</accession>
<feature type="domain" description="SMP-30/Gluconolactonase/LRE-like region" evidence="2">
    <location>
        <begin position="34"/>
        <end position="270"/>
    </location>
</feature>
<evidence type="ECO:0000313" key="3">
    <source>
        <dbReference type="EMBL" id="PPU99370.1"/>
    </source>
</evidence>
<dbReference type="Gene3D" id="2.120.10.30">
    <property type="entry name" value="TolB, C-terminal domain"/>
    <property type="match status" value="1"/>
</dbReference>
<dbReference type="InterPro" id="IPR051262">
    <property type="entry name" value="SMP-30/CGR1_Lactonase"/>
</dbReference>
<proteinExistence type="predicted"/>
<reference evidence="4" key="1">
    <citation type="submission" date="2016-08" db="EMBL/GenBank/DDBJ databases">
        <authorList>
            <person name="Merda D."/>
            <person name="Briand M."/>
            <person name="Taghouti G."/>
            <person name="Carrere S."/>
            <person name="Gouzy J."/>
            <person name="Portier P."/>
            <person name="Jacques M.-A."/>
            <person name="Fischer-Le Saux M."/>
        </authorList>
    </citation>
    <scope>NUCLEOTIDE SEQUENCE [LARGE SCALE GENOMIC DNA]</scope>
    <source>
        <strain evidence="4">CFBP1156</strain>
    </source>
</reference>
<dbReference type="PANTHER" id="PTHR47572">
    <property type="entry name" value="LIPOPROTEIN-RELATED"/>
    <property type="match status" value="1"/>
</dbReference>
<evidence type="ECO:0000259" key="2">
    <source>
        <dbReference type="Pfam" id="PF08450"/>
    </source>
</evidence>
<dbReference type="Proteomes" id="UP000238261">
    <property type="component" value="Unassembled WGS sequence"/>
</dbReference>
<dbReference type="InterPro" id="IPR013658">
    <property type="entry name" value="SGL"/>
</dbReference>
<dbReference type="OrthoDB" id="241638at2"/>
<gene>
    <name evidence="3" type="ORF">XhyaCFBP1156_03640</name>
</gene>
<protein>
    <submittedName>
        <fullName evidence="3">Gluconolactonase</fullName>
    </submittedName>
</protein>
<dbReference type="EMBL" id="MDEG01000002">
    <property type="protein sequence ID" value="PPU99370.1"/>
    <property type="molecule type" value="Genomic_DNA"/>
</dbReference>
<dbReference type="Pfam" id="PF08450">
    <property type="entry name" value="SGL"/>
    <property type="match status" value="1"/>
</dbReference>
<comment type="caution">
    <text evidence="3">The sequence shown here is derived from an EMBL/GenBank/DDBJ whole genome shotgun (WGS) entry which is preliminary data.</text>
</comment>
<dbReference type="PANTHER" id="PTHR47572:SF4">
    <property type="entry name" value="LACTONASE DRP35"/>
    <property type="match status" value="1"/>
</dbReference>
<dbReference type="GO" id="GO:0016787">
    <property type="term" value="F:hydrolase activity"/>
    <property type="evidence" value="ECO:0007669"/>
    <property type="project" value="UniProtKB-KW"/>
</dbReference>
<dbReference type="AlphaFoldDB" id="A0A2S7F1S1"/>
<dbReference type="RefSeq" id="WP_046977996.1">
    <property type="nucleotide sequence ID" value="NZ_CP043476.1"/>
</dbReference>
<evidence type="ECO:0000256" key="1">
    <source>
        <dbReference type="ARBA" id="ARBA00022801"/>
    </source>
</evidence>
<dbReference type="InterPro" id="IPR011042">
    <property type="entry name" value="6-blade_b-propeller_TolB-like"/>
</dbReference>